<dbReference type="Pfam" id="PF00334">
    <property type="entry name" value="NDK"/>
    <property type="match status" value="1"/>
</dbReference>
<keyword evidence="11" id="KW-1185">Reference proteome</keyword>
<keyword evidence="3" id="KW-0808">Transferase</keyword>
<dbReference type="PANTHER" id="PTHR46161:SF3">
    <property type="entry name" value="NUCLEOSIDE DIPHOSPHATE KINASE DDB_G0292928-RELATED"/>
    <property type="match status" value="1"/>
</dbReference>
<accession>S8G4Y6</accession>
<dbReference type="InterPro" id="IPR034907">
    <property type="entry name" value="NDK-like_dom"/>
</dbReference>
<feature type="region of interest" description="Disordered" evidence="8">
    <location>
        <begin position="1"/>
        <end position="27"/>
    </location>
</feature>
<keyword evidence="5" id="KW-0418">Kinase</keyword>
<dbReference type="STRING" id="743788.S8G4Y6"/>
<evidence type="ECO:0000256" key="5">
    <source>
        <dbReference type="ARBA" id="ARBA00022777"/>
    </source>
</evidence>
<dbReference type="EMBL" id="KE504124">
    <property type="protein sequence ID" value="EPT05295.1"/>
    <property type="molecule type" value="Genomic_DNA"/>
</dbReference>
<dbReference type="SMART" id="SM00562">
    <property type="entry name" value="NDK"/>
    <property type="match status" value="1"/>
</dbReference>
<proteinExistence type="inferred from homology"/>
<evidence type="ECO:0000313" key="11">
    <source>
        <dbReference type="Proteomes" id="UP000015241"/>
    </source>
</evidence>
<dbReference type="PROSITE" id="PS51374">
    <property type="entry name" value="NDPK_LIKE"/>
    <property type="match status" value="1"/>
</dbReference>
<evidence type="ECO:0000256" key="2">
    <source>
        <dbReference type="ARBA" id="ARBA00017632"/>
    </source>
</evidence>
<feature type="region of interest" description="Disordered" evidence="8">
    <location>
        <begin position="238"/>
        <end position="262"/>
    </location>
</feature>
<comment type="similarity">
    <text evidence="1 7">Belongs to the NDK family.</text>
</comment>
<reference evidence="10 11" key="1">
    <citation type="journal article" date="2012" name="Science">
        <title>The Paleozoic origin of enzymatic lignin decomposition reconstructed from 31 fungal genomes.</title>
        <authorList>
            <person name="Floudas D."/>
            <person name="Binder M."/>
            <person name="Riley R."/>
            <person name="Barry K."/>
            <person name="Blanchette R.A."/>
            <person name="Henrissat B."/>
            <person name="Martinez A.T."/>
            <person name="Otillar R."/>
            <person name="Spatafora J.W."/>
            <person name="Yadav J.S."/>
            <person name="Aerts A."/>
            <person name="Benoit I."/>
            <person name="Boyd A."/>
            <person name="Carlson A."/>
            <person name="Copeland A."/>
            <person name="Coutinho P.M."/>
            <person name="de Vries R.P."/>
            <person name="Ferreira P."/>
            <person name="Findley K."/>
            <person name="Foster B."/>
            <person name="Gaskell J."/>
            <person name="Glotzer D."/>
            <person name="Gorecki P."/>
            <person name="Heitman J."/>
            <person name="Hesse C."/>
            <person name="Hori C."/>
            <person name="Igarashi K."/>
            <person name="Jurgens J.A."/>
            <person name="Kallen N."/>
            <person name="Kersten P."/>
            <person name="Kohler A."/>
            <person name="Kuees U."/>
            <person name="Kumar T.K.A."/>
            <person name="Kuo A."/>
            <person name="LaButti K."/>
            <person name="Larrondo L.F."/>
            <person name="Lindquist E."/>
            <person name="Ling A."/>
            <person name="Lombard V."/>
            <person name="Lucas S."/>
            <person name="Lundell T."/>
            <person name="Martin R."/>
            <person name="McLaughlin D.J."/>
            <person name="Morgenstern I."/>
            <person name="Morin E."/>
            <person name="Murat C."/>
            <person name="Nagy L.G."/>
            <person name="Nolan M."/>
            <person name="Ohm R.A."/>
            <person name="Patyshakuliyeva A."/>
            <person name="Rokas A."/>
            <person name="Ruiz-Duenas F.J."/>
            <person name="Sabat G."/>
            <person name="Salamov A."/>
            <person name="Samejima M."/>
            <person name="Schmutz J."/>
            <person name="Slot J.C."/>
            <person name="St John F."/>
            <person name="Stenlid J."/>
            <person name="Sun H."/>
            <person name="Sun S."/>
            <person name="Syed K."/>
            <person name="Tsang A."/>
            <person name="Wiebenga A."/>
            <person name="Young D."/>
            <person name="Pisabarro A."/>
            <person name="Eastwood D.C."/>
            <person name="Martin F."/>
            <person name="Cullen D."/>
            <person name="Grigoriev I.V."/>
            <person name="Hibbett D.S."/>
        </authorList>
    </citation>
    <scope>NUCLEOTIDE SEQUENCE</scope>
    <source>
        <strain evidence="11">FP-58527</strain>
    </source>
</reference>
<evidence type="ECO:0000313" key="10">
    <source>
        <dbReference type="EMBL" id="EPT05295.1"/>
    </source>
</evidence>
<dbReference type="Gene3D" id="3.30.70.141">
    <property type="entry name" value="Nucleoside diphosphate kinase-like domain"/>
    <property type="match status" value="1"/>
</dbReference>
<feature type="compositionally biased region" description="Polar residues" evidence="8">
    <location>
        <begin position="573"/>
        <end position="582"/>
    </location>
</feature>
<feature type="compositionally biased region" description="Low complexity" evidence="8">
    <location>
        <begin position="495"/>
        <end position="533"/>
    </location>
</feature>
<dbReference type="InParanoid" id="S8G4Y6"/>
<evidence type="ECO:0000256" key="7">
    <source>
        <dbReference type="PROSITE-ProRule" id="PRU00706"/>
    </source>
</evidence>
<name>S8G4Y6_FOMSC</name>
<protein>
    <recommendedName>
        <fullName evidence="2">Nucleoside diphosphate kinase</fullName>
    </recommendedName>
</protein>
<dbReference type="InterPro" id="IPR036850">
    <property type="entry name" value="NDK-like_dom_sf"/>
</dbReference>
<evidence type="ECO:0000259" key="9">
    <source>
        <dbReference type="SMART" id="SM00562"/>
    </source>
</evidence>
<keyword evidence="4" id="KW-0547">Nucleotide-binding</keyword>
<feature type="domain" description="Nucleoside diphosphate kinase-like" evidence="9">
    <location>
        <begin position="77"/>
        <end position="210"/>
    </location>
</feature>
<feature type="compositionally biased region" description="Polar residues" evidence="8">
    <location>
        <begin position="392"/>
        <end position="401"/>
    </location>
</feature>
<dbReference type="HOGENOM" id="CLU_025149_0_0_1"/>
<dbReference type="SUPFAM" id="SSF54919">
    <property type="entry name" value="Nucleoside diphosphate kinase, NDK"/>
    <property type="match status" value="1"/>
</dbReference>
<feature type="region of interest" description="Disordered" evidence="8">
    <location>
        <begin position="384"/>
        <end position="555"/>
    </location>
</feature>
<dbReference type="GO" id="GO:0005524">
    <property type="term" value="F:ATP binding"/>
    <property type="evidence" value="ECO:0007669"/>
    <property type="project" value="UniProtKB-KW"/>
</dbReference>
<evidence type="ECO:0000256" key="4">
    <source>
        <dbReference type="ARBA" id="ARBA00022741"/>
    </source>
</evidence>
<evidence type="ECO:0000256" key="1">
    <source>
        <dbReference type="ARBA" id="ARBA00008142"/>
    </source>
</evidence>
<dbReference type="GO" id="GO:0016301">
    <property type="term" value="F:kinase activity"/>
    <property type="evidence" value="ECO:0007669"/>
    <property type="project" value="UniProtKB-KW"/>
</dbReference>
<evidence type="ECO:0000256" key="8">
    <source>
        <dbReference type="SAM" id="MobiDB-lite"/>
    </source>
</evidence>
<dbReference type="Proteomes" id="UP000015241">
    <property type="component" value="Unassembled WGS sequence"/>
</dbReference>
<gene>
    <name evidence="10" type="ORF">FOMPIDRAFT_1156041</name>
</gene>
<comment type="caution">
    <text evidence="7">Lacks conserved residue(s) required for the propagation of feature annotation.</text>
</comment>
<dbReference type="eggNOG" id="KOG0888">
    <property type="taxonomic scope" value="Eukaryota"/>
</dbReference>
<feature type="compositionally biased region" description="Low complexity" evidence="8">
    <location>
        <begin position="472"/>
        <end position="485"/>
    </location>
</feature>
<sequence>MSDIASNDLALESTPRGSPSPPHNQNFLSETIENYAPVVTENYALQGTNNYEELVHEPEGPATPVPPSLTSSPSATLTRTVAIIKPHALPHRFDIEHRISEAGFEIVKERQMEFDVETDPETLYELFGDDYECFAEGPVWVYVLERRRAVEVWHTLMGHPDPAVARTETPHALRALYGASALQNAVMGSADSATAEMQISSIFASSPPFPTTELPDVATGLTTSGSLRSVSSSVLSALRKTGSSDGGSGKSPFKARPLPATHAAPDIVPRMSRAAALRAGMPVEKTAGPRGPLSKERLAQTFENVPGHKRSSTITVASTAPPAVAPRMTRAAALRLGLPPPETENRRRSLQVMPNTKAGSLEGSKATFDGVPGHKRRETITVASVKAPTVAPRTNKSASLRQQKDAAPPTSYMFRAPTNHQTPSRSSSRTSYNGTSSARPSISRPPSAASVQPTPSRPLMSRVTSMFSTRTPPSTQRPASRAPPSASRPPPSASRPPTSTSRPSTSASRPSVSTAASTASATSNGSAKEASPAKPRPRPSSLQAPTIAPRANKSALLRAQKMAAAAAAATPAGKNTSRAVWV</sequence>
<feature type="compositionally biased region" description="Low complexity" evidence="8">
    <location>
        <begin position="424"/>
        <end position="450"/>
    </location>
</feature>
<dbReference type="AlphaFoldDB" id="S8G4Y6"/>
<feature type="compositionally biased region" description="Polar residues" evidence="8">
    <location>
        <begin position="462"/>
        <end position="471"/>
    </location>
</feature>
<evidence type="ECO:0000256" key="3">
    <source>
        <dbReference type="ARBA" id="ARBA00022679"/>
    </source>
</evidence>
<keyword evidence="6" id="KW-0067">ATP-binding</keyword>
<evidence type="ECO:0000256" key="6">
    <source>
        <dbReference type="ARBA" id="ARBA00022840"/>
    </source>
</evidence>
<dbReference type="PANTHER" id="PTHR46161">
    <property type="entry name" value="NUCLEOSIDE DIPHOSPHATE KINASE"/>
    <property type="match status" value="1"/>
</dbReference>
<feature type="region of interest" description="Disordered" evidence="8">
    <location>
        <begin position="563"/>
        <end position="582"/>
    </location>
</feature>
<organism evidence="10 11">
    <name type="scientific">Fomitopsis schrenkii</name>
    <name type="common">Brown rot fungus</name>
    <dbReference type="NCBI Taxonomy" id="2126942"/>
    <lineage>
        <taxon>Eukaryota</taxon>
        <taxon>Fungi</taxon>
        <taxon>Dikarya</taxon>
        <taxon>Basidiomycota</taxon>
        <taxon>Agaricomycotina</taxon>
        <taxon>Agaricomycetes</taxon>
        <taxon>Polyporales</taxon>
        <taxon>Fomitopsis</taxon>
    </lineage>
</organism>
<dbReference type="OrthoDB" id="2162449at2759"/>